<keyword evidence="5" id="KW-0809">Transit peptide</keyword>
<evidence type="ECO:0000256" key="4">
    <source>
        <dbReference type="ARBA" id="ARBA00022827"/>
    </source>
</evidence>
<accession>A0A511QX62</accession>
<evidence type="ECO:0000256" key="5">
    <source>
        <dbReference type="ARBA" id="ARBA00022946"/>
    </source>
</evidence>
<dbReference type="InterPro" id="IPR036188">
    <property type="entry name" value="FAD/NAD-bd_sf"/>
</dbReference>
<evidence type="ECO:0000256" key="2">
    <source>
        <dbReference type="ARBA" id="ARBA00022630"/>
    </source>
</evidence>
<dbReference type="RefSeq" id="WP_119340072.1">
    <property type="nucleotide sequence ID" value="NZ_BJXL01000002.1"/>
</dbReference>
<dbReference type="Pfam" id="PF07992">
    <property type="entry name" value="Pyr_redox_2"/>
    <property type="match status" value="1"/>
</dbReference>
<keyword evidence="4" id="KW-0274">FAD</keyword>
<keyword evidence="2" id="KW-0285">Flavoprotein</keyword>
<dbReference type="EMBL" id="BJXL01000002">
    <property type="protein sequence ID" value="GEM81971.1"/>
    <property type="molecule type" value="Genomic_DNA"/>
</dbReference>
<dbReference type="PRINTS" id="PR00420">
    <property type="entry name" value="RNGMNOXGNASE"/>
</dbReference>
<evidence type="ECO:0000313" key="8">
    <source>
        <dbReference type="EMBL" id="GEM81971.1"/>
    </source>
</evidence>
<evidence type="ECO:0000256" key="3">
    <source>
        <dbReference type="ARBA" id="ARBA00022719"/>
    </source>
</evidence>
<name>A0A511QX62_9DEIN</name>
<dbReference type="InterPro" id="IPR023753">
    <property type="entry name" value="FAD/NAD-binding_dom"/>
</dbReference>
<comment type="cofactor">
    <cofactor evidence="1">
        <name>FAD</name>
        <dbReference type="ChEBI" id="CHEBI:57692"/>
    </cofactor>
</comment>
<gene>
    <name evidence="8" type="ORF">MHY01S_01370</name>
</gene>
<evidence type="ECO:0000256" key="6">
    <source>
        <dbReference type="ARBA" id="ARBA00023002"/>
    </source>
</evidence>
<dbReference type="OrthoDB" id="9805710at2"/>
<dbReference type="GO" id="GO:0071949">
    <property type="term" value="F:FAD binding"/>
    <property type="evidence" value="ECO:0007669"/>
    <property type="project" value="TreeGrafter"/>
</dbReference>
<dbReference type="GO" id="GO:0070221">
    <property type="term" value="P:sulfide oxidation, using sulfide:quinone oxidoreductase"/>
    <property type="evidence" value="ECO:0007669"/>
    <property type="project" value="TreeGrafter"/>
</dbReference>
<dbReference type="GO" id="GO:0070224">
    <property type="term" value="F:sulfide:quinone oxidoreductase activity"/>
    <property type="evidence" value="ECO:0007669"/>
    <property type="project" value="TreeGrafter"/>
</dbReference>
<keyword evidence="6" id="KW-0560">Oxidoreductase</keyword>
<dbReference type="Gene3D" id="3.50.50.60">
    <property type="entry name" value="FAD/NAD(P)-binding domain"/>
    <property type="match status" value="2"/>
</dbReference>
<dbReference type="InterPro" id="IPR015904">
    <property type="entry name" value="Sulphide_quinone_reductase"/>
</dbReference>
<protein>
    <submittedName>
        <fullName evidence="8">Pyridine nucleotide-disulfide oxidoreductase</fullName>
    </submittedName>
</protein>
<keyword evidence="3" id="KW-0874">Quinone</keyword>
<dbReference type="FunFam" id="3.50.50.60:FF:000034">
    <property type="entry name" value="sulfide:quinone oxidoreductase, mitochondrial"/>
    <property type="match status" value="1"/>
</dbReference>
<dbReference type="GO" id="GO:0048038">
    <property type="term" value="F:quinone binding"/>
    <property type="evidence" value="ECO:0007669"/>
    <property type="project" value="UniProtKB-KW"/>
</dbReference>
<dbReference type="PANTHER" id="PTHR10632:SF2">
    <property type="entry name" value="SULFIDE:QUINONE OXIDOREDUCTASE, MITOCHONDRIAL"/>
    <property type="match status" value="1"/>
</dbReference>
<dbReference type="Proteomes" id="UP000321197">
    <property type="component" value="Unassembled WGS sequence"/>
</dbReference>
<comment type="caution">
    <text evidence="8">The sequence shown here is derived from an EMBL/GenBank/DDBJ whole genome shotgun (WGS) entry which is preliminary data.</text>
</comment>
<reference evidence="8 9" key="1">
    <citation type="submission" date="2019-07" db="EMBL/GenBank/DDBJ databases">
        <title>Whole genome shotgun sequence of Meiothermus hypogaeus NBRC 106114.</title>
        <authorList>
            <person name="Hosoyama A."/>
            <person name="Uohara A."/>
            <person name="Ohji S."/>
            <person name="Ichikawa N."/>
        </authorList>
    </citation>
    <scope>NUCLEOTIDE SEQUENCE [LARGE SCALE GENOMIC DNA]</scope>
    <source>
        <strain evidence="8 9">NBRC 106114</strain>
    </source>
</reference>
<evidence type="ECO:0000256" key="1">
    <source>
        <dbReference type="ARBA" id="ARBA00001974"/>
    </source>
</evidence>
<evidence type="ECO:0000259" key="7">
    <source>
        <dbReference type="Pfam" id="PF07992"/>
    </source>
</evidence>
<dbReference type="PANTHER" id="PTHR10632">
    <property type="entry name" value="SULFIDE:QUINONE OXIDOREDUCTASE"/>
    <property type="match status" value="1"/>
</dbReference>
<evidence type="ECO:0000313" key="9">
    <source>
        <dbReference type="Proteomes" id="UP000321197"/>
    </source>
</evidence>
<organism evidence="8 9">
    <name type="scientific">Meiothermus hypogaeus NBRC 106114</name>
    <dbReference type="NCBI Taxonomy" id="1227553"/>
    <lineage>
        <taxon>Bacteria</taxon>
        <taxon>Thermotogati</taxon>
        <taxon>Deinococcota</taxon>
        <taxon>Deinococci</taxon>
        <taxon>Thermales</taxon>
        <taxon>Thermaceae</taxon>
        <taxon>Meiothermus</taxon>
    </lineage>
</organism>
<feature type="domain" description="FAD/NAD(P)-binding" evidence="7">
    <location>
        <begin position="22"/>
        <end position="139"/>
    </location>
</feature>
<dbReference type="AlphaFoldDB" id="A0A511QX62"/>
<dbReference type="SUPFAM" id="SSF51905">
    <property type="entry name" value="FAD/NAD(P)-binding domain"/>
    <property type="match status" value="2"/>
</dbReference>
<sequence>MIIREEKTITVRSQVKEQLHHKILIVGGGTAGLTVAAQLRRKGVEDVGVLEPSDKHYYQAAWTLVGAGAYRPEATVRPEEHQIPQGIRWIQDAAEEIDPIKQVVRTREGREVGYDFLVVAAGIQLDWHKIEGLEETLGQNGVSSNYRFDLAPKTWAFMQQLKGGVALFSAPSTPVKCGGAPQKIMYLTADYARRRGFARGLEVVFGSAGTTIFAVPEIKAVLDRVIERYGIDTRFHHELVAVDGHKKEATFELTANHPKVKAAPEAPKPRITIPFDFLHVVPPQSAPDFIKQSPLADPSTPLGWVEVNKHTLQHARFPNVFSLGDASSLPTSKTGAAVRKQAPVLVENLLSVMKGQEPSRQYDGYTSCPLVTAYGKMFLAEFLYDNKWHPTLPINTQKERYDMWLLKKHGLPFMYWNLMLKGQA</sequence>
<proteinExistence type="predicted"/>